<gene>
    <name evidence="2" type="ORF">PMZ80_001221</name>
</gene>
<protein>
    <submittedName>
        <fullName evidence="2">Uncharacterized protein</fullName>
    </submittedName>
</protein>
<accession>A0ABR0S3J2</accession>
<proteinExistence type="predicted"/>
<organism evidence="2 3">
    <name type="scientific">Knufia obscura</name>
    <dbReference type="NCBI Taxonomy" id="1635080"/>
    <lineage>
        <taxon>Eukaryota</taxon>
        <taxon>Fungi</taxon>
        <taxon>Dikarya</taxon>
        <taxon>Ascomycota</taxon>
        <taxon>Pezizomycotina</taxon>
        <taxon>Eurotiomycetes</taxon>
        <taxon>Chaetothyriomycetidae</taxon>
        <taxon>Chaetothyriales</taxon>
        <taxon>Trichomeriaceae</taxon>
        <taxon>Knufia</taxon>
    </lineage>
</organism>
<evidence type="ECO:0000313" key="3">
    <source>
        <dbReference type="Proteomes" id="UP001334248"/>
    </source>
</evidence>
<dbReference type="Proteomes" id="UP001334248">
    <property type="component" value="Unassembled WGS sequence"/>
</dbReference>
<feature type="compositionally biased region" description="Polar residues" evidence="1">
    <location>
        <begin position="22"/>
        <end position="37"/>
    </location>
</feature>
<evidence type="ECO:0000256" key="1">
    <source>
        <dbReference type="SAM" id="MobiDB-lite"/>
    </source>
</evidence>
<feature type="region of interest" description="Disordered" evidence="1">
    <location>
        <begin position="1"/>
        <end position="37"/>
    </location>
</feature>
<name>A0ABR0S3J2_9EURO</name>
<evidence type="ECO:0000313" key="2">
    <source>
        <dbReference type="EMBL" id="KAK5947075.1"/>
    </source>
</evidence>
<dbReference type="EMBL" id="JAVHJV010000001">
    <property type="protein sequence ID" value="KAK5947075.1"/>
    <property type="molecule type" value="Genomic_DNA"/>
</dbReference>
<dbReference type="RefSeq" id="XP_064735165.1">
    <property type="nucleotide sequence ID" value="XM_064869668.1"/>
</dbReference>
<comment type="caution">
    <text evidence="2">The sequence shown here is derived from an EMBL/GenBank/DDBJ whole genome shotgun (WGS) entry which is preliminary data.</text>
</comment>
<keyword evidence="3" id="KW-1185">Reference proteome</keyword>
<feature type="compositionally biased region" description="Basic and acidic residues" evidence="1">
    <location>
        <begin position="1"/>
        <end position="21"/>
    </location>
</feature>
<dbReference type="GeneID" id="89994670"/>
<sequence>MRHHNDAHDDVSVLVRQEKVQDTNSQVQRSSHGSRIDESTMTADSLVVSTVDVYSDGSVVVVDKPMKKAMPGIDMWNRDVNSMSAMRREKPETVVDNSNASGQEHNAGVEQTAYVLGIGEIGTEPSVDVGITSIDEVTTEAGSQFDGPEWGLYPQRL</sequence>
<reference evidence="2 3" key="1">
    <citation type="journal article" date="2023" name="Res Sq">
        <title>Genomic and morphological characterization of Knufia obscura isolated from the Mars 2020 spacecraft assembly facility.</title>
        <authorList>
            <person name="Chander A.M."/>
            <person name="Teixeira M.M."/>
            <person name="Singh N.K."/>
            <person name="Williams M.P."/>
            <person name="Parker C.W."/>
            <person name="Leo P."/>
            <person name="Stajich J.E."/>
            <person name="Torok T."/>
            <person name="Tighe S."/>
            <person name="Mason C.E."/>
            <person name="Venkateswaran K."/>
        </authorList>
    </citation>
    <scope>NUCLEOTIDE SEQUENCE [LARGE SCALE GENOMIC DNA]</scope>
    <source>
        <strain evidence="2 3">CCFEE 5817</strain>
    </source>
</reference>